<comment type="similarity">
    <text evidence="2">Belongs to the NlpA lipoprotein family.</text>
</comment>
<keyword evidence="4 7" id="KW-0472">Membrane</keyword>
<keyword evidence="7" id="KW-1133">Transmembrane helix</keyword>
<dbReference type="OrthoDB" id="9812878at2"/>
<sequence>MSQSAPVLPEKPRRRTGLIVGIAAAIVAVVIAAFLLVPPLLSGPANATEEGGEVTTVKIGVTDAAQPHWQILNDLLGEEGIELELVNFTEYPLPNPALAAGETDLNAFQHLDYLSNHNIATGDDLQPIGSTIIVPLPLYSEKWDSVEEIPDGAQIAIPNDPSNQGRALGVLEAAGLVELTGEPLVPTPADIDAANSRVTVIPVEASQTPAALQSADGAIINNNFSSDAGIDPDSALFSVDPEDPKSWPYLNVIAARADDVDNETYLKIAELYHSKAVTDAVVEQSGGTAVVIELDGEELRERLASIEKQKRDAAK</sequence>
<name>A0A2M9CHU2_9MICO</name>
<dbReference type="Gene3D" id="3.40.190.10">
    <property type="entry name" value="Periplasmic binding protein-like II"/>
    <property type="match status" value="2"/>
</dbReference>
<proteinExistence type="inferred from homology"/>
<dbReference type="GO" id="GO:0016020">
    <property type="term" value="C:membrane"/>
    <property type="evidence" value="ECO:0007669"/>
    <property type="project" value="UniProtKB-SubCell"/>
</dbReference>
<evidence type="ECO:0000256" key="3">
    <source>
        <dbReference type="ARBA" id="ARBA00022729"/>
    </source>
</evidence>
<dbReference type="Pfam" id="PF03180">
    <property type="entry name" value="Lipoprotein_9"/>
    <property type="match status" value="1"/>
</dbReference>
<evidence type="ECO:0000256" key="1">
    <source>
        <dbReference type="ARBA" id="ARBA00004635"/>
    </source>
</evidence>
<dbReference type="Proteomes" id="UP000228758">
    <property type="component" value="Unassembled WGS sequence"/>
</dbReference>
<dbReference type="SUPFAM" id="SSF53850">
    <property type="entry name" value="Periplasmic binding protein-like II"/>
    <property type="match status" value="1"/>
</dbReference>
<comment type="caution">
    <text evidence="8">The sequence shown here is derived from an EMBL/GenBank/DDBJ whole genome shotgun (WGS) entry which is preliminary data.</text>
</comment>
<keyword evidence="5" id="KW-0564">Palmitate</keyword>
<organism evidence="8 9">
    <name type="scientific">Diaminobutyricimonas aerilata</name>
    <dbReference type="NCBI Taxonomy" id="1162967"/>
    <lineage>
        <taxon>Bacteria</taxon>
        <taxon>Bacillati</taxon>
        <taxon>Actinomycetota</taxon>
        <taxon>Actinomycetes</taxon>
        <taxon>Micrococcales</taxon>
        <taxon>Microbacteriaceae</taxon>
        <taxon>Diaminobutyricimonas</taxon>
    </lineage>
</organism>
<dbReference type="PANTHER" id="PTHR30429">
    <property type="entry name" value="D-METHIONINE-BINDING LIPOPROTEIN METQ"/>
    <property type="match status" value="1"/>
</dbReference>
<feature type="transmembrane region" description="Helical" evidence="7">
    <location>
        <begin position="18"/>
        <end position="41"/>
    </location>
</feature>
<keyword evidence="9" id="KW-1185">Reference proteome</keyword>
<evidence type="ECO:0000256" key="6">
    <source>
        <dbReference type="ARBA" id="ARBA00023288"/>
    </source>
</evidence>
<dbReference type="AlphaFoldDB" id="A0A2M9CHU2"/>
<keyword evidence="6" id="KW-0449">Lipoprotein</keyword>
<keyword evidence="3" id="KW-0732">Signal</keyword>
<evidence type="ECO:0000313" key="8">
    <source>
        <dbReference type="EMBL" id="PJJ71425.1"/>
    </source>
</evidence>
<evidence type="ECO:0000256" key="4">
    <source>
        <dbReference type="ARBA" id="ARBA00023136"/>
    </source>
</evidence>
<accession>A0A2M9CHU2</accession>
<evidence type="ECO:0000256" key="7">
    <source>
        <dbReference type="SAM" id="Phobius"/>
    </source>
</evidence>
<dbReference type="EMBL" id="PGFF01000001">
    <property type="protein sequence ID" value="PJJ71425.1"/>
    <property type="molecule type" value="Genomic_DNA"/>
</dbReference>
<dbReference type="PANTHER" id="PTHR30429:SF3">
    <property type="entry name" value="LIPOPROTEIN"/>
    <property type="match status" value="1"/>
</dbReference>
<protein>
    <submittedName>
        <fullName evidence="8">D-methionine transport system substrate-binding protein</fullName>
    </submittedName>
</protein>
<evidence type="ECO:0000256" key="5">
    <source>
        <dbReference type="ARBA" id="ARBA00023139"/>
    </source>
</evidence>
<reference evidence="8 9" key="1">
    <citation type="submission" date="2017-11" db="EMBL/GenBank/DDBJ databases">
        <title>Genomic Encyclopedia of Archaeal and Bacterial Type Strains, Phase II (KMG-II): From Individual Species to Whole Genera.</title>
        <authorList>
            <person name="Goeker M."/>
        </authorList>
    </citation>
    <scope>NUCLEOTIDE SEQUENCE [LARGE SCALE GENOMIC DNA]</scope>
    <source>
        <strain evidence="8 9">DSM 27393</strain>
    </source>
</reference>
<gene>
    <name evidence="8" type="ORF">CLV46_0971</name>
</gene>
<comment type="subcellular location">
    <subcellularLocation>
        <location evidence="1">Membrane</location>
        <topology evidence="1">Lipid-anchor</topology>
    </subcellularLocation>
</comment>
<keyword evidence="7" id="KW-0812">Transmembrane</keyword>
<evidence type="ECO:0000256" key="2">
    <source>
        <dbReference type="ARBA" id="ARBA00008973"/>
    </source>
</evidence>
<evidence type="ECO:0000313" key="9">
    <source>
        <dbReference type="Proteomes" id="UP000228758"/>
    </source>
</evidence>
<dbReference type="RefSeq" id="WP_100363727.1">
    <property type="nucleotide sequence ID" value="NZ_PGFF01000001.1"/>
</dbReference>
<dbReference type="InterPro" id="IPR004872">
    <property type="entry name" value="Lipoprotein_NlpA"/>
</dbReference>